<accession>A0A286RC23</accession>
<dbReference type="Proteomes" id="UP000215086">
    <property type="component" value="Chromosome"/>
</dbReference>
<evidence type="ECO:0000256" key="1">
    <source>
        <dbReference type="SAM" id="MobiDB-lite"/>
    </source>
</evidence>
<dbReference type="AlphaFoldDB" id="A0A286RC23"/>
<gene>
    <name evidence="2" type="ORF">THTE_0893</name>
</gene>
<protein>
    <submittedName>
        <fullName evidence="2">Uncharacterized protein</fullName>
    </submittedName>
</protein>
<evidence type="ECO:0000313" key="3">
    <source>
        <dbReference type="Proteomes" id="UP000215086"/>
    </source>
</evidence>
<feature type="region of interest" description="Disordered" evidence="1">
    <location>
        <begin position="1"/>
        <end position="30"/>
    </location>
</feature>
<dbReference type="EMBL" id="CP018477">
    <property type="protein sequence ID" value="ASV73495.1"/>
    <property type="molecule type" value="Genomic_DNA"/>
</dbReference>
<sequence>MGHRSVSIGPDKQVPPLCGLEGRVPPPMGRRAIRADGKFVKAKAFTKKRR</sequence>
<organism evidence="2 3">
    <name type="scientific">Thermogutta terrifontis</name>
    <dbReference type="NCBI Taxonomy" id="1331910"/>
    <lineage>
        <taxon>Bacteria</taxon>
        <taxon>Pseudomonadati</taxon>
        <taxon>Planctomycetota</taxon>
        <taxon>Planctomycetia</taxon>
        <taxon>Pirellulales</taxon>
        <taxon>Thermoguttaceae</taxon>
        <taxon>Thermogutta</taxon>
    </lineage>
</organism>
<reference evidence="2 3" key="1">
    <citation type="journal article" name="Front. Microbiol.">
        <title>Sugar Metabolism of the First Thermophilic Planctomycete Thermogutta terrifontis: Comparative Genomic and Transcriptomic Approaches.</title>
        <authorList>
            <person name="Elcheninov A.G."/>
            <person name="Menzel P."/>
            <person name="Gudbergsdottir S.R."/>
            <person name="Slesarev A.I."/>
            <person name="Kadnikov V.V."/>
            <person name="Krogh A."/>
            <person name="Bonch-Osmolovskaya E.A."/>
            <person name="Peng X."/>
            <person name="Kublanov I.V."/>
        </authorList>
    </citation>
    <scope>NUCLEOTIDE SEQUENCE [LARGE SCALE GENOMIC DNA]</scope>
    <source>
        <strain evidence="2 3">R1</strain>
    </source>
</reference>
<name>A0A286RC23_9BACT</name>
<dbReference type="KEGG" id="ttf:THTE_0893"/>
<keyword evidence="3" id="KW-1185">Reference proteome</keyword>
<proteinExistence type="predicted"/>
<evidence type="ECO:0000313" key="2">
    <source>
        <dbReference type="EMBL" id="ASV73495.1"/>
    </source>
</evidence>